<protein>
    <recommendedName>
        <fullName evidence="3">DUF4351 domain-containing protein</fullName>
    </recommendedName>
</protein>
<organism evidence="1 2">
    <name type="scientific">Reticulibacter mediterranei</name>
    <dbReference type="NCBI Taxonomy" id="2778369"/>
    <lineage>
        <taxon>Bacteria</taxon>
        <taxon>Bacillati</taxon>
        <taxon>Chloroflexota</taxon>
        <taxon>Ktedonobacteria</taxon>
        <taxon>Ktedonobacterales</taxon>
        <taxon>Reticulibacteraceae</taxon>
        <taxon>Reticulibacter</taxon>
    </lineage>
</organism>
<keyword evidence="2" id="KW-1185">Reference proteome</keyword>
<dbReference type="EMBL" id="BNJK01000001">
    <property type="protein sequence ID" value="GHO92996.1"/>
    <property type="molecule type" value="Genomic_DNA"/>
</dbReference>
<evidence type="ECO:0000313" key="2">
    <source>
        <dbReference type="Proteomes" id="UP000597444"/>
    </source>
</evidence>
<evidence type="ECO:0008006" key="3">
    <source>
        <dbReference type="Google" id="ProtNLM"/>
    </source>
</evidence>
<accession>A0A8J3IER2</accession>
<gene>
    <name evidence="1" type="ORF">KSF_030440</name>
</gene>
<dbReference type="Proteomes" id="UP000597444">
    <property type="component" value="Unassembled WGS sequence"/>
</dbReference>
<reference evidence="1" key="1">
    <citation type="submission" date="2020-10" db="EMBL/GenBank/DDBJ databases">
        <title>Taxonomic study of unclassified bacteria belonging to the class Ktedonobacteria.</title>
        <authorList>
            <person name="Yabe S."/>
            <person name="Wang C.M."/>
            <person name="Zheng Y."/>
            <person name="Sakai Y."/>
            <person name="Cavaletti L."/>
            <person name="Monciardini P."/>
            <person name="Donadio S."/>
        </authorList>
    </citation>
    <scope>NUCLEOTIDE SEQUENCE</scope>
    <source>
        <strain evidence="1">ID150040</strain>
    </source>
</reference>
<dbReference type="RefSeq" id="WP_220203805.1">
    <property type="nucleotide sequence ID" value="NZ_BNJK01000001.1"/>
</dbReference>
<sequence length="214" mass="24162">MLHLEHNLPVISIVIYLFETQMVISPFLMEGGDGIITTFHFRIIPLFQLKAEKYIHEHIVCMYPLLAAMEGANSQLIKTATDELSEVYHDDAATLGDFFAYMLILLERTGTMTQLEKAKTREALSMYDNLWDQSAIIQQMRAASKQEGREEGEVKASRNNIVSVVRARFPRLTNLAQQKVAQMSDIEQLNSLLVQVSTATDEAKVRALLTTAID</sequence>
<evidence type="ECO:0000313" key="1">
    <source>
        <dbReference type="EMBL" id="GHO92996.1"/>
    </source>
</evidence>
<name>A0A8J3IER2_9CHLR</name>
<dbReference type="AlphaFoldDB" id="A0A8J3IER2"/>
<proteinExistence type="predicted"/>
<comment type="caution">
    <text evidence="1">The sequence shown here is derived from an EMBL/GenBank/DDBJ whole genome shotgun (WGS) entry which is preliminary data.</text>
</comment>